<evidence type="ECO:0000256" key="3">
    <source>
        <dbReference type="SAM" id="Phobius"/>
    </source>
</evidence>
<dbReference type="GeneTree" id="ENSGT00940000162700"/>
<evidence type="ECO:0000313" key="5">
    <source>
        <dbReference type="Ensembl" id="ENSMAMP00000020673.2"/>
    </source>
</evidence>
<feature type="domain" description="Ig-like" evidence="4">
    <location>
        <begin position="351"/>
        <end position="516"/>
    </location>
</feature>
<dbReference type="Proteomes" id="UP000261640">
    <property type="component" value="Unplaced"/>
</dbReference>
<dbReference type="InterPro" id="IPR007110">
    <property type="entry name" value="Ig-like_dom"/>
</dbReference>
<accession>A0A3Q3M181</accession>
<dbReference type="PANTHER" id="PTHR11481:SF64">
    <property type="entry name" value="FC RECEPTOR-LIKE PROTEIN 4"/>
    <property type="match status" value="1"/>
</dbReference>
<dbReference type="Pfam" id="PF13895">
    <property type="entry name" value="Ig_2"/>
    <property type="match status" value="1"/>
</dbReference>
<dbReference type="Pfam" id="PF13927">
    <property type="entry name" value="Ig_3"/>
    <property type="match status" value="2"/>
</dbReference>
<dbReference type="PROSITE" id="PS50835">
    <property type="entry name" value="IG_LIKE"/>
    <property type="match status" value="3"/>
</dbReference>
<keyword evidence="2" id="KW-1015">Disulfide bond</keyword>
<dbReference type="PANTHER" id="PTHR11481">
    <property type="entry name" value="IMMUNOGLOBULIN FC RECEPTOR"/>
    <property type="match status" value="1"/>
</dbReference>
<keyword evidence="3" id="KW-0812">Transmembrane</keyword>
<keyword evidence="3" id="KW-1133">Transmembrane helix</keyword>
<feature type="domain" description="Ig-like" evidence="4">
    <location>
        <begin position="197"/>
        <end position="343"/>
    </location>
</feature>
<evidence type="ECO:0000313" key="6">
    <source>
        <dbReference type="Proteomes" id="UP000261640"/>
    </source>
</evidence>
<dbReference type="Ensembl" id="ENSMAMT00000021211.2">
    <property type="protein sequence ID" value="ENSMAMP00000020673.2"/>
    <property type="gene ID" value="ENSMAMG00000013912.2"/>
</dbReference>
<dbReference type="AlphaFoldDB" id="A0A3Q3M181"/>
<keyword evidence="6" id="KW-1185">Reference proteome</keyword>
<name>A0A3Q3M181_9TELE</name>
<dbReference type="InterPro" id="IPR036179">
    <property type="entry name" value="Ig-like_dom_sf"/>
</dbReference>
<dbReference type="GO" id="GO:0007166">
    <property type="term" value="P:cell surface receptor signaling pathway"/>
    <property type="evidence" value="ECO:0007669"/>
    <property type="project" value="TreeGrafter"/>
</dbReference>
<dbReference type="InterPro" id="IPR013783">
    <property type="entry name" value="Ig-like_fold"/>
</dbReference>
<evidence type="ECO:0000259" key="4">
    <source>
        <dbReference type="PROSITE" id="PS50835"/>
    </source>
</evidence>
<dbReference type="InterPro" id="IPR050488">
    <property type="entry name" value="Ig_Fc_receptor"/>
</dbReference>
<feature type="transmembrane region" description="Helical" evidence="3">
    <location>
        <begin position="524"/>
        <end position="548"/>
    </location>
</feature>
<proteinExistence type="predicted"/>
<evidence type="ECO:0000256" key="1">
    <source>
        <dbReference type="ARBA" id="ARBA00022729"/>
    </source>
</evidence>
<dbReference type="InterPro" id="IPR003598">
    <property type="entry name" value="Ig_sub2"/>
</dbReference>
<protein>
    <recommendedName>
        <fullName evidence="4">Ig-like domain-containing protein</fullName>
    </recommendedName>
</protein>
<evidence type="ECO:0000256" key="2">
    <source>
        <dbReference type="ARBA" id="ARBA00023157"/>
    </source>
</evidence>
<dbReference type="GO" id="GO:0004888">
    <property type="term" value="F:transmembrane signaling receptor activity"/>
    <property type="evidence" value="ECO:0007669"/>
    <property type="project" value="TreeGrafter"/>
</dbReference>
<feature type="domain" description="Ig-like" evidence="4">
    <location>
        <begin position="104"/>
        <end position="171"/>
    </location>
</feature>
<keyword evidence="3" id="KW-0472">Membrane</keyword>
<dbReference type="SMART" id="SM00408">
    <property type="entry name" value="IGc2"/>
    <property type="match status" value="3"/>
</dbReference>
<dbReference type="GO" id="GO:0009897">
    <property type="term" value="C:external side of plasma membrane"/>
    <property type="evidence" value="ECO:0007669"/>
    <property type="project" value="TreeGrafter"/>
</dbReference>
<dbReference type="InterPro" id="IPR003599">
    <property type="entry name" value="Ig_sub"/>
</dbReference>
<sequence>STSIISQLFVVSNMVTVTQQHDWPQIFSGETITVRCEIQGAGDTEWDYEWTTTRSITHRTHVNIWTFTASGSSSEDYMCKGRLRGDWHSSTKWSEATTVTVSLPNSVAVTLQPNWPQMFRGEKITVRCEIQGGDTEWEYEWETTSSNKPPNKNEFRISFVSSTHSGNYRCQGRMKNIKYKTTEWSNFINLTVSDNQPKPVLTVSPSWLSPGASVTLNCEVEHPSAGWRFYWYKAVPKLSAGYVCRAGRGDPVFYTQYSELKLVWSPSWSTFFTGEFVTFICHMNEGKDTDWEYKINKDGQEFVQYSSYKSYSLHLLSTNYSGVYQCIGRHNSSQFTKHSNEVTLTVSDVDPAASLTVSPDRVQHFTSDSVSLSCEGNSTEWRVRRFPEDRSLSCPSWTSMTGSTCKISTSQSSAAVYWCESGSGEFSNSVNITFHDADIILVSPVRPVAEGDSVTLGCKLRKDKLVSSVFFYLNDKVIHNNSRGELSISAVSKSDEGFYKCQFSGQESPQSWMSVTVAVSGTSVFPVLLIVGLVCGFILIVLIVLCCYRQSRGKTFFL</sequence>
<dbReference type="Gene3D" id="2.60.40.10">
    <property type="entry name" value="Immunoglobulins"/>
    <property type="match status" value="6"/>
</dbReference>
<dbReference type="SUPFAM" id="SSF48726">
    <property type="entry name" value="Immunoglobulin"/>
    <property type="match status" value="5"/>
</dbReference>
<dbReference type="GO" id="GO:0006955">
    <property type="term" value="P:immune response"/>
    <property type="evidence" value="ECO:0007669"/>
    <property type="project" value="TreeGrafter"/>
</dbReference>
<dbReference type="STRING" id="205130.ENSMAMP00000020673"/>
<organism evidence="5 6">
    <name type="scientific">Mastacembelus armatus</name>
    <name type="common">zig-zag eel</name>
    <dbReference type="NCBI Taxonomy" id="205130"/>
    <lineage>
        <taxon>Eukaryota</taxon>
        <taxon>Metazoa</taxon>
        <taxon>Chordata</taxon>
        <taxon>Craniata</taxon>
        <taxon>Vertebrata</taxon>
        <taxon>Euteleostomi</taxon>
        <taxon>Actinopterygii</taxon>
        <taxon>Neopterygii</taxon>
        <taxon>Teleostei</taxon>
        <taxon>Neoteleostei</taxon>
        <taxon>Acanthomorphata</taxon>
        <taxon>Anabantaria</taxon>
        <taxon>Synbranchiformes</taxon>
        <taxon>Mastacembelidae</taxon>
        <taxon>Mastacembelus</taxon>
    </lineage>
</organism>
<reference evidence="5" key="2">
    <citation type="submission" date="2025-09" db="UniProtKB">
        <authorList>
            <consortium name="Ensembl"/>
        </authorList>
    </citation>
    <scope>IDENTIFICATION</scope>
</reference>
<reference evidence="5" key="1">
    <citation type="submission" date="2025-08" db="UniProtKB">
        <authorList>
            <consortium name="Ensembl"/>
        </authorList>
    </citation>
    <scope>IDENTIFICATION</scope>
</reference>
<dbReference type="SMART" id="SM00409">
    <property type="entry name" value="IG"/>
    <property type="match status" value="4"/>
</dbReference>
<keyword evidence="1" id="KW-0732">Signal</keyword>
<dbReference type="InParanoid" id="A0A3Q3M181"/>